<feature type="region of interest" description="Disordered" evidence="3">
    <location>
        <begin position="567"/>
        <end position="640"/>
    </location>
</feature>
<dbReference type="InterPro" id="IPR041675">
    <property type="entry name" value="PH_5"/>
</dbReference>
<dbReference type="SMART" id="SM00325">
    <property type="entry name" value="RhoGEF"/>
    <property type="match status" value="1"/>
</dbReference>
<dbReference type="InterPro" id="IPR001180">
    <property type="entry name" value="CNH_dom"/>
</dbReference>
<evidence type="ECO:0000259" key="4">
    <source>
        <dbReference type="PROSITE" id="PS50003"/>
    </source>
</evidence>
<evidence type="ECO:0000259" key="7">
    <source>
        <dbReference type="PROSITE" id="PS50219"/>
    </source>
</evidence>
<dbReference type="InterPro" id="IPR052233">
    <property type="entry name" value="Rho-type_GEFs"/>
</dbReference>
<dbReference type="SMART" id="SM00233">
    <property type="entry name" value="PH"/>
    <property type="match status" value="1"/>
</dbReference>
<dbReference type="SUPFAM" id="SSF50729">
    <property type="entry name" value="PH domain-like"/>
    <property type="match status" value="1"/>
</dbReference>
<dbReference type="Pfam" id="PF00780">
    <property type="entry name" value="CNH"/>
    <property type="match status" value="1"/>
</dbReference>
<organism evidence="8 9">
    <name type="scientific">Rickenella mellea</name>
    <dbReference type="NCBI Taxonomy" id="50990"/>
    <lineage>
        <taxon>Eukaryota</taxon>
        <taxon>Fungi</taxon>
        <taxon>Dikarya</taxon>
        <taxon>Basidiomycota</taxon>
        <taxon>Agaricomycotina</taxon>
        <taxon>Agaricomycetes</taxon>
        <taxon>Hymenochaetales</taxon>
        <taxon>Rickenellaceae</taxon>
        <taxon>Rickenella</taxon>
    </lineage>
</organism>
<proteinExistence type="predicted"/>
<dbReference type="Pfam" id="PF15405">
    <property type="entry name" value="PH_5"/>
    <property type="match status" value="1"/>
</dbReference>
<evidence type="ECO:0000256" key="3">
    <source>
        <dbReference type="SAM" id="MobiDB-lite"/>
    </source>
</evidence>
<dbReference type="Pfam" id="PF07714">
    <property type="entry name" value="PK_Tyr_Ser-Thr"/>
    <property type="match status" value="1"/>
</dbReference>
<dbReference type="CDD" id="cd00160">
    <property type="entry name" value="RhoGEF"/>
    <property type="match status" value="1"/>
</dbReference>
<dbReference type="InterPro" id="IPR011009">
    <property type="entry name" value="Kinase-like_dom_sf"/>
</dbReference>
<dbReference type="InterPro" id="IPR001245">
    <property type="entry name" value="Ser-Thr/Tyr_kinase_cat_dom"/>
</dbReference>
<gene>
    <name evidence="8" type="ORF">BD410DRAFT_786551</name>
</gene>
<dbReference type="InterPro" id="IPR008271">
    <property type="entry name" value="Ser/Thr_kinase_AS"/>
</dbReference>
<dbReference type="Gene3D" id="1.20.900.10">
    <property type="entry name" value="Dbl homology (DH) domain"/>
    <property type="match status" value="1"/>
</dbReference>
<feature type="region of interest" description="Disordered" evidence="3">
    <location>
        <begin position="1"/>
        <end position="20"/>
    </location>
</feature>
<evidence type="ECO:0000313" key="9">
    <source>
        <dbReference type="Proteomes" id="UP000294933"/>
    </source>
</evidence>
<evidence type="ECO:0000256" key="2">
    <source>
        <dbReference type="ARBA" id="ARBA00022658"/>
    </source>
</evidence>
<evidence type="ECO:0000259" key="6">
    <source>
        <dbReference type="PROSITE" id="PS50011"/>
    </source>
</evidence>
<dbReference type="InterPro" id="IPR011993">
    <property type="entry name" value="PH-like_dom_sf"/>
</dbReference>
<keyword evidence="9" id="KW-1185">Reference proteome</keyword>
<feature type="compositionally biased region" description="Polar residues" evidence="3">
    <location>
        <begin position="615"/>
        <end position="635"/>
    </location>
</feature>
<dbReference type="InterPro" id="IPR000219">
    <property type="entry name" value="DH_dom"/>
</dbReference>
<feature type="domain" description="CNH" evidence="7">
    <location>
        <begin position="1103"/>
        <end position="1399"/>
    </location>
</feature>
<dbReference type="Gene3D" id="2.30.29.30">
    <property type="entry name" value="Pleckstrin-homology domain (PH domain)/Phosphotyrosine-binding domain (PTB)"/>
    <property type="match status" value="1"/>
</dbReference>
<dbReference type="PROSITE" id="PS00108">
    <property type="entry name" value="PROTEIN_KINASE_ST"/>
    <property type="match status" value="1"/>
</dbReference>
<dbReference type="PANTHER" id="PTHR46572:SF2">
    <property type="entry name" value="RHO1 GDP-GTP EXCHANGE PROTEIN 1-RELATED"/>
    <property type="match status" value="1"/>
</dbReference>
<dbReference type="InterPro" id="IPR000719">
    <property type="entry name" value="Prot_kinase_dom"/>
</dbReference>
<dbReference type="GO" id="GO:0005737">
    <property type="term" value="C:cytoplasm"/>
    <property type="evidence" value="ECO:0007669"/>
    <property type="project" value="UniProtKB-ARBA"/>
</dbReference>
<dbReference type="SMART" id="SM00220">
    <property type="entry name" value="S_TKc"/>
    <property type="match status" value="1"/>
</dbReference>
<feature type="compositionally biased region" description="Polar residues" evidence="3">
    <location>
        <begin position="567"/>
        <end position="579"/>
    </location>
</feature>
<feature type="domain" description="PH" evidence="4">
    <location>
        <begin position="942"/>
        <end position="1081"/>
    </location>
</feature>
<dbReference type="PROSITE" id="PS50011">
    <property type="entry name" value="PROTEIN_KINASE_DOM"/>
    <property type="match status" value="1"/>
</dbReference>
<accession>A0A4Y7Q8V8</accession>
<feature type="compositionally biased region" description="Basic and acidic residues" evidence="3">
    <location>
        <begin position="59"/>
        <end position="71"/>
    </location>
</feature>
<dbReference type="Proteomes" id="UP000294933">
    <property type="component" value="Unassembled WGS sequence"/>
</dbReference>
<dbReference type="STRING" id="50990.A0A4Y7Q8V8"/>
<feature type="compositionally biased region" description="Basic and acidic residues" evidence="3">
    <location>
        <begin position="581"/>
        <end position="614"/>
    </location>
</feature>
<feature type="domain" description="DH" evidence="5">
    <location>
        <begin position="720"/>
        <end position="907"/>
    </location>
</feature>
<feature type="compositionally biased region" description="Polar residues" evidence="3">
    <location>
        <begin position="1013"/>
        <end position="1024"/>
    </location>
</feature>
<dbReference type="Gene3D" id="1.10.510.10">
    <property type="entry name" value="Transferase(Phosphotransferase) domain 1"/>
    <property type="match status" value="1"/>
</dbReference>
<feature type="domain" description="Protein kinase" evidence="6">
    <location>
        <begin position="292"/>
        <end position="561"/>
    </location>
</feature>
<reference evidence="8 9" key="1">
    <citation type="submission" date="2018-06" db="EMBL/GenBank/DDBJ databases">
        <title>A transcriptomic atlas of mushroom development highlights an independent origin of complex multicellularity.</title>
        <authorList>
            <consortium name="DOE Joint Genome Institute"/>
            <person name="Krizsan K."/>
            <person name="Almasi E."/>
            <person name="Merenyi Z."/>
            <person name="Sahu N."/>
            <person name="Viragh M."/>
            <person name="Koszo T."/>
            <person name="Mondo S."/>
            <person name="Kiss B."/>
            <person name="Balint B."/>
            <person name="Kues U."/>
            <person name="Barry K."/>
            <person name="Hegedus J.C."/>
            <person name="Henrissat B."/>
            <person name="Johnson J."/>
            <person name="Lipzen A."/>
            <person name="Ohm R."/>
            <person name="Nagy I."/>
            <person name="Pangilinan J."/>
            <person name="Yan J."/>
            <person name="Xiong Y."/>
            <person name="Grigoriev I.V."/>
            <person name="Hibbett D.S."/>
            <person name="Nagy L.G."/>
        </authorList>
    </citation>
    <scope>NUCLEOTIDE SEQUENCE [LARGE SCALE GENOMIC DNA]</scope>
    <source>
        <strain evidence="8 9">SZMC22713</strain>
    </source>
</reference>
<evidence type="ECO:0000259" key="5">
    <source>
        <dbReference type="PROSITE" id="PS50010"/>
    </source>
</evidence>
<dbReference type="OrthoDB" id="2272012at2759"/>
<sequence length="1439" mass="164013">MTNKPLNSTDGRDWPNLKLRSPLITDDEYPRIQSLYVEPFAFVDHEEGRKQLDDEDSEEGSKEDELQRNEESNGELSKEMALADDSEGARPFSYSMSSESVGNWETWWQENTKDMGPLLRMCPDFDVRAKIECVMLARSAKIYQRLVVYVYVQMKAFCNESLNSLRESLLKWDVWDDLQWLASHHVIHRTLCVSISDVEIPKGVYDIQRILEYDMNAIQRKVMRVLHDRKAKMKFLALCQSDPIPVANLFQALLDQDNLSTESRSQLAQALARLAKSSRCYPDCLILFTIRRTGTDPVAGGGFADVWKGYFAARPVALKALRLYKQSLREKALKEFAHEAVIWKQLKHPNILPFYGVFKGDEHFDRLCLVSPWMDAGDVIEFLKAHPDSNRLLLLADVAQGLEYLHLFQPPIIHGDLKGANILVSPSGAACLGDFGLACFRASPESTLATTGNPRGTLRWQAPELLNYKGGELFRRNEECDVYSFGCVCLELMTGRAPFADIRSDGAVMMAILDRQTPHRPPEDLSERGLDDALWTFMQQCWKFDPSLRPKSGRLVEHFMAHQRSQNQNILTGFNNSPPSEDAKDARWEDDAKDARWEDDAKDARWEDDAKDANDGTQQPFPTTRPHSGSVSSDEVPQPSGVSILRTDYCSPTCSRDSICFSIACPRRSKQARLNIEPLPPLKQRTSQEVDLGDWMDPGSLWIHSIPKAIVDSVLETEKKRQEAINEVIYTERDFVRAMEYLRDVWIGPLKKSDIIPEERRLDFLEQVFWNIPDIIAVNTRLRDALNKRQKSYAVVERIGDILLEVVPHFAPFVSYGSHHLYGKYEFEKEKSSNAAFQKFVDETEGLPESRKLELNGFLTKPTTRIARYPLLLNAILKYTPEDNPDKQDLIKVVAIVRDFLNTLNVESGRAENTFYLLQLDQQLIFRSGEEMDLRLTQEGRELVYKGDLKRHGGGQGDGGDLQLFLFDHVLLMVKQRASHEQYKAYRRPIPLQFLLISTSEETINGRHGGKDQLNTVTKQNSFGKSNNSPTPPTPPAKSSAKDGFSITFVHLGRKYYQITLRASTHVLRRTWAENITRQQEIMRKRSLIFDRVSLNDGFFHGVNRVNCAAPFNGGRGIAYGTNNGIYFALPREPHRDPVKVLALPHVAQMDILDEYQLLIVLSERRQVITFPLDALSEHDPMAGLRRAKRIATHTSFFKVGTCLGKTLVCVVKASQLSTTIKVLEPIEYTIRGKNKPTFRKLLQGGHDTLRLFKEFYIPVESSSIHYLKTKLCVGCTKGFEIVDLETLDTQALLDPSDISLDFVHKREDVRPMAIYRIENDFLLCYDDFAFYVNKNGWRARPKFLVHWEGHPRAFALHYPYVLAFEPTFVEVRHVETGSISQIIQGNALRCLFADTPPTITNSSQRNQADGRHEIMVVSDDRVVALQMVSPASSLDEVY</sequence>
<name>A0A4Y7Q8V8_9AGAM</name>
<dbReference type="PROSITE" id="PS50010">
    <property type="entry name" value="DH_2"/>
    <property type="match status" value="1"/>
</dbReference>
<dbReference type="PROSITE" id="PS50003">
    <property type="entry name" value="PH_DOMAIN"/>
    <property type="match status" value="1"/>
</dbReference>
<evidence type="ECO:0000256" key="1">
    <source>
        <dbReference type="ARBA" id="ARBA00022553"/>
    </source>
</evidence>
<dbReference type="PROSITE" id="PS50219">
    <property type="entry name" value="CNH"/>
    <property type="match status" value="1"/>
</dbReference>
<keyword evidence="2" id="KW-0344">Guanine-nucleotide releasing factor</keyword>
<dbReference type="EMBL" id="ML170168">
    <property type="protein sequence ID" value="TDL23885.1"/>
    <property type="molecule type" value="Genomic_DNA"/>
</dbReference>
<keyword evidence="1" id="KW-0597">Phosphoprotein</keyword>
<dbReference type="SUPFAM" id="SSF48065">
    <property type="entry name" value="DBL homology domain (DH-domain)"/>
    <property type="match status" value="1"/>
</dbReference>
<dbReference type="GO" id="GO:0005524">
    <property type="term" value="F:ATP binding"/>
    <property type="evidence" value="ECO:0007669"/>
    <property type="project" value="InterPro"/>
</dbReference>
<dbReference type="SUPFAM" id="SSF56112">
    <property type="entry name" value="Protein kinase-like (PK-like)"/>
    <property type="match status" value="1"/>
</dbReference>
<dbReference type="InterPro" id="IPR035899">
    <property type="entry name" value="DBL_dom_sf"/>
</dbReference>
<dbReference type="SMART" id="SM00036">
    <property type="entry name" value="CNH"/>
    <property type="match status" value="1"/>
</dbReference>
<dbReference type="InterPro" id="IPR001849">
    <property type="entry name" value="PH_domain"/>
</dbReference>
<dbReference type="GO" id="GO:0005085">
    <property type="term" value="F:guanyl-nucleotide exchange factor activity"/>
    <property type="evidence" value="ECO:0007669"/>
    <property type="project" value="UniProtKB-KW"/>
</dbReference>
<dbReference type="PANTHER" id="PTHR46572">
    <property type="entry name" value="RHO1 GDP-GTP EXCHANGE PROTEIN 1-RELATED"/>
    <property type="match status" value="1"/>
</dbReference>
<feature type="region of interest" description="Disordered" evidence="3">
    <location>
        <begin position="46"/>
        <end position="94"/>
    </location>
</feature>
<dbReference type="Pfam" id="PF00621">
    <property type="entry name" value="RhoGEF"/>
    <property type="match status" value="1"/>
</dbReference>
<evidence type="ECO:0000313" key="8">
    <source>
        <dbReference type="EMBL" id="TDL23885.1"/>
    </source>
</evidence>
<feature type="region of interest" description="Disordered" evidence="3">
    <location>
        <begin position="1006"/>
        <end position="1042"/>
    </location>
</feature>
<dbReference type="GO" id="GO:0004672">
    <property type="term" value="F:protein kinase activity"/>
    <property type="evidence" value="ECO:0007669"/>
    <property type="project" value="InterPro"/>
</dbReference>
<dbReference type="VEuPathDB" id="FungiDB:BD410DRAFT_786551"/>
<protein>
    <submittedName>
        <fullName evidence="8">CNH-domain-containing protein</fullName>
    </submittedName>
</protein>